<organism evidence="2 3">
    <name type="scientific">Candidatus Wildermuthbacteria bacterium GWA2_46_15</name>
    <dbReference type="NCBI Taxonomy" id="1802443"/>
    <lineage>
        <taxon>Bacteria</taxon>
        <taxon>Candidatus Wildermuthiibacteriota</taxon>
    </lineage>
</organism>
<evidence type="ECO:0000313" key="2">
    <source>
        <dbReference type="EMBL" id="OHA62559.1"/>
    </source>
</evidence>
<dbReference type="InterPro" id="IPR002716">
    <property type="entry name" value="PIN_dom"/>
</dbReference>
<evidence type="ECO:0000313" key="3">
    <source>
        <dbReference type="Proteomes" id="UP000179245"/>
    </source>
</evidence>
<dbReference type="AlphaFoldDB" id="A0A1G2QQZ5"/>
<gene>
    <name evidence="2" type="ORF">A2117_01580</name>
</gene>
<dbReference type="PANTHER" id="PTHR34610">
    <property type="entry name" value="SSL7007 PROTEIN"/>
    <property type="match status" value="1"/>
</dbReference>
<comment type="caution">
    <text evidence="2">The sequence shown here is derived from an EMBL/GenBank/DDBJ whole genome shotgun (WGS) entry which is preliminary data.</text>
</comment>
<dbReference type="Pfam" id="PF13470">
    <property type="entry name" value="PIN_3"/>
    <property type="match status" value="1"/>
</dbReference>
<dbReference type="EMBL" id="MHTO01000010">
    <property type="protein sequence ID" value="OHA62559.1"/>
    <property type="molecule type" value="Genomic_DNA"/>
</dbReference>
<dbReference type="Proteomes" id="UP000179245">
    <property type="component" value="Unassembled WGS sequence"/>
</dbReference>
<dbReference type="PANTHER" id="PTHR34610:SF4">
    <property type="entry name" value="SLL8027 PROTEIN"/>
    <property type="match status" value="1"/>
</dbReference>
<sequence length="138" mass="15615">MSPLVFFNASVILAGLKSSTGASRKLLEWARQGKIKAVVSEVVLDEVWRNRRKLDVSEALLKKIVIFFRIEKAPAGKELKRFKRLVVDSGDVHILTSAKRADADFLVTLDKKHILVLQKKIRWTKIVSPGELLKALLR</sequence>
<proteinExistence type="predicted"/>
<evidence type="ECO:0000259" key="1">
    <source>
        <dbReference type="Pfam" id="PF13470"/>
    </source>
</evidence>
<feature type="domain" description="PIN" evidence="1">
    <location>
        <begin position="5"/>
        <end position="112"/>
    </location>
</feature>
<protein>
    <recommendedName>
        <fullName evidence="1">PIN domain-containing protein</fullName>
    </recommendedName>
</protein>
<accession>A0A1G2QQZ5</accession>
<dbReference type="InterPro" id="IPR029060">
    <property type="entry name" value="PIN-like_dom_sf"/>
</dbReference>
<dbReference type="STRING" id="1802443.A2117_01580"/>
<dbReference type="SUPFAM" id="SSF88723">
    <property type="entry name" value="PIN domain-like"/>
    <property type="match status" value="1"/>
</dbReference>
<name>A0A1G2QQZ5_9BACT</name>
<dbReference type="InterPro" id="IPR002850">
    <property type="entry name" value="PIN_toxin-like"/>
</dbReference>
<reference evidence="2 3" key="1">
    <citation type="journal article" date="2016" name="Nat. Commun.">
        <title>Thousands of microbial genomes shed light on interconnected biogeochemical processes in an aquifer system.</title>
        <authorList>
            <person name="Anantharaman K."/>
            <person name="Brown C.T."/>
            <person name="Hug L.A."/>
            <person name="Sharon I."/>
            <person name="Castelle C.J."/>
            <person name="Probst A.J."/>
            <person name="Thomas B.C."/>
            <person name="Singh A."/>
            <person name="Wilkins M.J."/>
            <person name="Karaoz U."/>
            <person name="Brodie E.L."/>
            <person name="Williams K.H."/>
            <person name="Hubbard S.S."/>
            <person name="Banfield J.F."/>
        </authorList>
    </citation>
    <scope>NUCLEOTIDE SEQUENCE [LARGE SCALE GENOMIC DNA]</scope>
</reference>